<accession>I7MAC7</accession>
<evidence type="ECO:0000313" key="4">
    <source>
        <dbReference type="Proteomes" id="UP000009168"/>
    </source>
</evidence>
<sequence>MGNNNNLFDGMVIGGSMFNVIIGFSFMNKIIMNLYTIFSITIYQFTTEENKYQDMFFFTFTAFFIFISSCKEYLQEKHRVRLYTCSKQNNYVGDQIIAHTPVGILATKFDDSQMKFELISMNAKAQQLLHLESNQNSLDNFLKQFEIDSEQSFFNRSDLSNKQTHSKEQLNNQKKKQENEMSLLMQCKFQMMKMQPAYPRDLSQRFKKRNNSNGKSNLISGFADKETDVTAKNNINTHSVIAEVKQFNGFYNSMYLNLQISTYTMMGQDKYAIFCINPEPYKRDYYTLKNKNQKYQNFFSNFCSSFEKSLISQIKDWKCLYSDFLSVFAHSIISPSNSYIQTNLINNQQNCQQQHFGRQAQTKKTLNLPQAEQKHVKPFQKNLQISDIGNNQSFNNNISHKQINNTLEENAENILNNLKGSQYSILCSPLKETKQQQFFQTQDNNYQQGSMNFDYFNLTQESMNNIQPFYNQIQNFVNNIESTPVINNNFSPKAGNNLFLNQNNTLSIPLNIQSPKSVNFQNNRIKNLIFRVNYNNHRLMYDYQNWNALYDLEFGQNVLINQRQAAEQIDLDKVITKIISIFEVLIIEKQIKIIKQIKVQSIQITQNSKKVHIILYNVLHNAFLYCKYQSSIQITISDNQNCANIQIINEIHQDEENQIAFFLQNQLLQDSKNLLPSVNLDTLNQFSQNFQQGSDQQAENGNSSNNSIHIAFLARKKGESYGLKLSKFLLKSIGQPDKLKCEVKDQKFTVSLDIFLDVNYQRKKQTSLFQRYKKNSTHINNDPNQSINNQQSDAKQIFETVYYSPTEYQKLNNFKKADQNIIQNEDITINVNSIDEYPNKEIVELDDAYKKNDIKSGTNEADSNLKNKTENQKDNELSSFNSDIQDISEQQQSNLQVNFEQSQITASFNHQAKIKTLKFQTMQKKI</sequence>
<dbReference type="InterPro" id="IPR036890">
    <property type="entry name" value="HATPase_C_sf"/>
</dbReference>
<feature type="region of interest" description="Disordered" evidence="1">
    <location>
        <begin position="853"/>
        <end position="876"/>
    </location>
</feature>
<feature type="transmembrane region" description="Helical" evidence="2">
    <location>
        <begin position="55"/>
        <end position="74"/>
    </location>
</feature>
<evidence type="ECO:0000256" key="2">
    <source>
        <dbReference type="SAM" id="Phobius"/>
    </source>
</evidence>
<dbReference type="SUPFAM" id="SSF55874">
    <property type="entry name" value="ATPase domain of HSP90 chaperone/DNA topoisomerase II/histidine kinase"/>
    <property type="match status" value="1"/>
</dbReference>
<dbReference type="EMBL" id="GG662449">
    <property type="protein sequence ID" value="EAS04331.2"/>
    <property type="molecule type" value="Genomic_DNA"/>
</dbReference>
<dbReference type="AlphaFoldDB" id="I7MAC7"/>
<proteinExistence type="predicted"/>
<keyword evidence="2" id="KW-0472">Membrane</keyword>
<dbReference type="Gene3D" id="3.30.565.10">
    <property type="entry name" value="Histidine kinase-like ATPase, C-terminal domain"/>
    <property type="match status" value="1"/>
</dbReference>
<dbReference type="GeneID" id="7838386"/>
<feature type="transmembrane region" description="Helical" evidence="2">
    <location>
        <begin position="20"/>
        <end position="43"/>
    </location>
</feature>
<protein>
    <submittedName>
        <fullName evidence="3">Transmembrane protein, putative</fullName>
    </submittedName>
</protein>
<evidence type="ECO:0000256" key="1">
    <source>
        <dbReference type="SAM" id="MobiDB-lite"/>
    </source>
</evidence>
<evidence type="ECO:0000313" key="3">
    <source>
        <dbReference type="EMBL" id="EAS04331.2"/>
    </source>
</evidence>
<name>I7MAC7_TETTS</name>
<keyword evidence="2" id="KW-1133">Transmembrane helix</keyword>
<feature type="region of interest" description="Disordered" evidence="1">
    <location>
        <begin position="158"/>
        <end position="177"/>
    </location>
</feature>
<dbReference type="RefSeq" id="XP_001024576.2">
    <property type="nucleotide sequence ID" value="XM_001024576.2"/>
</dbReference>
<dbReference type="InParanoid" id="I7MAC7"/>
<gene>
    <name evidence="3" type="ORF">TTHERM_00300490</name>
</gene>
<feature type="compositionally biased region" description="Basic and acidic residues" evidence="1">
    <location>
        <begin position="863"/>
        <end position="876"/>
    </location>
</feature>
<keyword evidence="2 3" id="KW-0812">Transmembrane</keyword>
<keyword evidence="4" id="KW-1185">Reference proteome</keyword>
<reference evidence="4" key="1">
    <citation type="journal article" date="2006" name="PLoS Biol.">
        <title>Macronuclear genome sequence of the ciliate Tetrahymena thermophila, a model eukaryote.</title>
        <authorList>
            <person name="Eisen J.A."/>
            <person name="Coyne R.S."/>
            <person name="Wu M."/>
            <person name="Wu D."/>
            <person name="Thiagarajan M."/>
            <person name="Wortman J.R."/>
            <person name="Badger J.H."/>
            <person name="Ren Q."/>
            <person name="Amedeo P."/>
            <person name="Jones K.M."/>
            <person name="Tallon L.J."/>
            <person name="Delcher A.L."/>
            <person name="Salzberg S.L."/>
            <person name="Silva J.C."/>
            <person name="Haas B.J."/>
            <person name="Majoros W.H."/>
            <person name="Farzad M."/>
            <person name="Carlton J.M."/>
            <person name="Smith R.K. Jr."/>
            <person name="Garg J."/>
            <person name="Pearlman R.E."/>
            <person name="Karrer K.M."/>
            <person name="Sun L."/>
            <person name="Manning G."/>
            <person name="Elde N.C."/>
            <person name="Turkewitz A.P."/>
            <person name="Asai D.J."/>
            <person name="Wilkes D.E."/>
            <person name="Wang Y."/>
            <person name="Cai H."/>
            <person name="Collins K."/>
            <person name="Stewart B.A."/>
            <person name="Lee S.R."/>
            <person name="Wilamowska K."/>
            <person name="Weinberg Z."/>
            <person name="Ruzzo W.L."/>
            <person name="Wloga D."/>
            <person name="Gaertig J."/>
            <person name="Frankel J."/>
            <person name="Tsao C.-C."/>
            <person name="Gorovsky M.A."/>
            <person name="Keeling P.J."/>
            <person name="Waller R.F."/>
            <person name="Patron N.J."/>
            <person name="Cherry J.M."/>
            <person name="Stover N.A."/>
            <person name="Krieger C.J."/>
            <person name="del Toro C."/>
            <person name="Ryder H.F."/>
            <person name="Williamson S.C."/>
            <person name="Barbeau R.A."/>
            <person name="Hamilton E.P."/>
            <person name="Orias E."/>
        </authorList>
    </citation>
    <scope>NUCLEOTIDE SEQUENCE [LARGE SCALE GENOMIC DNA]</scope>
    <source>
        <strain evidence="4">SB210</strain>
    </source>
</reference>
<dbReference type="Proteomes" id="UP000009168">
    <property type="component" value="Unassembled WGS sequence"/>
</dbReference>
<organism evidence="3 4">
    <name type="scientific">Tetrahymena thermophila (strain SB210)</name>
    <dbReference type="NCBI Taxonomy" id="312017"/>
    <lineage>
        <taxon>Eukaryota</taxon>
        <taxon>Sar</taxon>
        <taxon>Alveolata</taxon>
        <taxon>Ciliophora</taxon>
        <taxon>Intramacronucleata</taxon>
        <taxon>Oligohymenophorea</taxon>
        <taxon>Hymenostomatida</taxon>
        <taxon>Tetrahymenina</taxon>
        <taxon>Tetrahymenidae</taxon>
        <taxon>Tetrahymena</taxon>
    </lineage>
</organism>
<dbReference type="KEGG" id="tet:TTHERM_00300490"/>